<sequence>MNLRLHNSSSRSVHLLIRDGQMVMKAKIIGIDRSTSQIQRSTRPQISQESYLSVWFQYFQS</sequence>
<keyword evidence="3" id="KW-1185">Reference proteome</keyword>
<evidence type="ECO:0000313" key="3">
    <source>
        <dbReference type="Proteomes" id="UP000028999"/>
    </source>
</evidence>
<protein>
    <submittedName>
        <fullName evidence="1">(rape) hypothetical protein</fullName>
    </submittedName>
    <submittedName>
        <fullName evidence="2">BnaC03g42520D protein</fullName>
    </submittedName>
</protein>
<reference evidence="2 3" key="1">
    <citation type="journal article" date="2014" name="Science">
        <title>Plant genetics. Early allopolyploid evolution in the post-Neolithic Brassica napus oilseed genome.</title>
        <authorList>
            <person name="Chalhoub B."/>
            <person name="Denoeud F."/>
            <person name="Liu S."/>
            <person name="Parkin I.A."/>
            <person name="Tang H."/>
            <person name="Wang X."/>
            <person name="Chiquet J."/>
            <person name="Belcram H."/>
            <person name="Tong C."/>
            <person name="Samans B."/>
            <person name="Correa M."/>
            <person name="Da Silva C."/>
            <person name="Just J."/>
            <person name="Falentin C."/>
            <person name="Koh C.S."/>
            <person name="Le Clainche I."/>
            <person name="Bernard M."/>
            <person name="Bento P."/>
            <person name="Noel B."/>
            <person name="Labadie K."/>
            <person name="Alberti A."/>
            <person name="Charles M."/>
            <person name="Arnaud D."/>
            <person name="Guo H."/>
            <person name="Daviaud C."/>
            <person name="Alamery S."/>
            <person name="Jabbari K."/>
            <person name="Zhao M."/>
            <person name="Edger P.P."/>
            <person name="Chelaifa H."/>
            <person name="Tack D."/>
            <person name="Lassalle G."/>
            <person name="Mestiri I."/>
            <person name="Schnel N."/>
            <person name="Le Paslier M.C."/>
            <person name="Fan G."/>
            <person name="Renault V."/>
            <person name="Bayer P.E."/>
            <person name="Golicz A.A."/>
            <person name="Manoli S."/>
            <person name="Lee T.H."/>
            <person name="Thi V.H."/>
            <person name="Chalabi S."/>
            <person name="Hu Q."/>
            <person name="Fan C."/>
            <person name="Tollenaere R."/>
            <person name="Lu Y."/>
            <person name="Battail C."/>
            <person name="Shen J."/>
            <person name="Sidebottom C.H."/>
            <person name="Wang X."/>
            <person name="Canaguier A."/>
            <person name="Chauveau A."/>
            <person name="Berard A."/>
            <person name="Deniot G."/>
            <person name="Guan M."/>
            <person name="Liu Z."/>
            <person name="Sun F."/>
            <person name="Lim Y.P."/>
            <person name="Lyons E."/>
            <person name="Town C.D."/>
            <person name="Bancroft I."/>
            <person name="Wang X."/>
            <person name="Meng J."/>
            <person name="Ma J."/>
            <person name="Pires J.C."/>
            <person name="King G.J."/>
            <person name="Brunel D."/>
            <person name="Delourme R."/>
            <person name="Renard M."/>
            <person name="Aury J.M."/>
            <person name="Adams K.L."/>
            <person name="Batley J."/>
            <person name="Snowdon R.J."/>
            <person name="Tost J."/>
            <person name="Edwards D."/>
            <person name="Zhou Y."/>
            <person name="Hua W."/>
            <person name="Sharpe A.G."/>
            <person name="Paterson A.H."/>
            <person name="Guan C."/>
            <person name="Wincker P."/>
        </authorList>
    </citation>
    <scope>NUCLEOTIDE SEQUENCE [LARGE SCALE GENOMIC DNA]</scope>
    <source>
        <strain evidence="3">cv. Darmor-bzh</strain>
    </source>
</reference>
<dbReference type="EMBL" id="HG994367">
    <property type="protein sequence ID" value="CAF1705349.1"/>
    <property type="molecule type" value="Genomic_DNA"/>
</dbReference>
<evidence type="ECO:0000313" key="2">
    <source>
        <dbReference type="EMBL" id="CDY24279.1"/>
    </source>
</evidence>
<name>A0A078GG07_BRANA</name>
<dbReference type="Proteomes" id="UP000028999">
    <property type="component" value="Unassembled WGS sequence"/>
</dbReference>
<proteinExistence type="predicted"/>
<organism evidence="2 3">
    <name type="scientific">Brassica napus</name>
    <name type="common">Rape</name>
    <dbReference type="NCBI Taxonomy" id="3708"/>
    <lineage>
        <taxon>Eukaryota</taxon>
        <taxon>Viridiplantae</taxon>
        <taxon>Streptophyta</taxon>
        <taxon>Embryophyta</taxon>
        <taxon>Tracheophyta</taxon>
        <taxon>Spermatophyta</taxon>
        <taxon>Magnoliopsida</taxon>
        <taxon>eudicotyledons</taxon>
        <taxon>Gunneridae</taxon>
        <taxon>Pentapetalae</taxon>
        <taxon>rosids</taxon>
        <taxon>malvids</taxon>
        <taxon>Brassicales</taxon>
        <taxon>Brassicaceae</taxon>
        <taxon>Brassiceae</taxon>
        <taxon>Brassica</taxon>
    </lineage>
</organism>
<dbReference type="Gramene" id="CDY24279">
    <property type="protein sequence ID" value="CDY24279"/>
    <property type="gene ID" value="GSBRNA2T00026445001"/>
</dbReference>
<dbReference type="Proteomes" id="UP001295469">
    <property type="component" value="Chromosome C03"/>
</dbReference>
<reference evidence="1" key="3">
    <citation type="submission" date="2021-01" db="EMBL/GenBank/DDBJ databases">
        <authorList>
            <consortium name="Genoscope - CEA"/>
            <person name="William W."/>
        </authorList>
    </citation>
    <scope>NUCLEOTIDE SEQUENCE</scope>
</reference>
<evidence type="ECO:0000313" key="1">
    <source>
        <dbReference type="EMBL" id="CAF1705349.1"/>
    </source>
</evidence>
<accession>A0A078GG07</accession>
<gene>
    <name evidence="2" type="primary">BnaC03g42520D</name>
    <name evidence="1" type="ORF">DARMORV10_C03P52190.1</name>
    <name evidence="2" type="ORF">GSBRNA2T00026445001</name>
</gene>
<dbReference type="EMBL" id="LK032156">
    <property type="protein sequence ID" value="CDY24279.1"/>
    <property type="molecule type" value="Genomic_DNA"/>
</dbReference>
<dbReference type="AlphaFoldDB" id="A0A078GG07"/>
<reference evidence="2" key="2">
    <citation type="submission" date="2014-06" db="EMBL/GenBank/DDBJ databases">
        <authorList>
            <person name="Genoscope - CEA"/>
        </authorList>
    </citation>
    <scope>NUCLEOTIDE SEQUENCE</scope>
</reference>
<dbReference type="PaxDb" id="3708-A0A078GG07"/>